<dbReference type="EMBL" id="CAKOFQ010006720">
    <property type="protein sequence ID" value="CAH1964969.1"/>
    <property type="molecule type" value="Genomic_DNA"/>
</dbReference>
<dbReference type="GO" id="GO:0007005">
    <property type="term" value="P:mitochondrion organization"/>
    <property type="evidence" value="ECO:0007669"/>
    <property type="project" value="TreeGrafter"/>
</dbReference>
<dbReference type="AlphaFoldDB" id="A0A9P0K2R0"/>
<accession>A0A9P0K2R0</accession>
<dbReference type="Proteomes" id="UP001152888">
    <property type="component" value="Unassembled WGS sequence"/>
</dbReference>
<dbReference type="InterPro" id="IPR051938">
    <property type="entry name" value="Apopto_cytoskel_mod"/>
</dbReference>
<dbReference type="InterPro" id="IPR001623">
    <property type="entry name" value="DnaJ_domain"/>
</dbReference>
<comment type="caution">
    <text evidence="3">The sequence shown here is derived from an EMBL/GenBank/DDBJ whole genome shotgun (WGS) entry which is preliminary data.</text>
</comment>
<proteinExistence type="predicted"/>
<dbReference type="CDD" id="cd06257">
    <property type="entry name" value="DnaJ"/>
    <property type="match status" value="1"/>
</dbReference>
<name>A0A9P0K2R0_ACAOB</name>
<evidence type="ECO:0000313" key="4">
    <source>
        <dbReference type="Proteomes" id="UP001152888"/>
    </source>
</evidence>
<dbReference type="Pfam" id="PF00226">
    <property type="entry name" value="DnaJ"/>
    <property type="match status" value="1"/>
</dbReference>
<dbReference type="GO" id="GO:0043066">
    <property type="term" value="P:negative regulation of apoptotic process"/>
    <property type="evidence" value="ECO:0007669"/>
    <property type="project" value="TreeGrafter"/>
</dbReference>
<keyword evidence="1" id="KW-0143">Chaperone</keyword>
<protein>
    <recommendedName>
        <fullName evidence="2">J domain-containing protein</fullName>
    </recommendedName>
</protein>
<evidence type="ECO:0000256" key="1">
    <source>
        <dbReference type="ARBA" id="ARBA00023186"/>
    </source>
</evidence>
<dbReference type="GO" id="GO:0005739">
    <property type="term" value="C:mitochondrion"/>
    <property type="evidence" value="ECO:0007669"/>
    <property type="project" value="TreeGrafter"/>
</dbReference>
<dbReference type="OrthoDB" id="1922282at2759"/>
<sequence>MALLFMRRSSRTLNNVASFGIFTKKADINYKDCYKILGIDETSDQEQIRRAYLSLVKRYHPDSGTDEACAEKFQQVDNAFKTLINKKSKERWDVEEGVIVNPEEHPDIKVNIYILHAAKSYQVRSE</sequence>
<keyword evidence="4" id="KW-1185">Reference proteome</keyword>
<dbReference type="PROSITE" id="PS50076">
    <property type="entry name" value="DNAJ_2"/>
    <property type="match status" value="1"/>
</dbReference>
<dbReference type="PANTHER" id="PTHR44145:SF3">
    <property type="entry name" value="DNAJ HOMOLOG SUBFAMILY A MEMBER 3, MITOCHONDRIAL"/>
    <property type="match status" value="1"/>
</dbReference>
<feature type="domain" description="J" evidence="2">
    <location>
        <begin position="32"/>
        <end position="96"/>
    </location>
</feature>
<dbReference type="SUPFAM" id="SSF46565">
    <property type="entry name" value="Chaperone J-domain"/>
    <property type="match status" value="1"/>
</dbReference>
<evidence type="ECO:0000313" key="3">
    <source>
        <dbReference type="EMBL" id="CAH1964969.1"/>
    </source>
</evidence>
<dbReference type="PRINTS" id="PR00625">
    <property type="entry name" value="JDOMAIN"/>
</dbReference>
<evidence type="ECO:0000259" key="2">
    <source>
        <dbReference type="PROSITE" id="PS50076"/>
    </source>
</evidence>
<reference evidence="3" key="1">
    <citation type="submission" date="2022-03" db="EMBL/GenBank/DDBJ databases">
        <authorList>
            <person name="Sayadi A."/>
        </authorList>
    </citation>
    <scope>NUCLEOTIDE SEQUENCE</scope>
</reference>
<dbReference type="InterPro" id="IPR036869">
    <property type="entry name" value="J_dom_sf"/>
</dbReference>
<dbReference type="PANTHER" id="PTHR44145">
    <property type="entry name" value="DNAJ HOMOLOG SUBFAMILY A MEMBER 3, MITOCHONDRIAL"/>
    <property type="match status" value="1"/>
</dbReference>
<gene>
    <name evidence="3" type="ORF">ACAOBT_LOCUS6094</name>
</gene>
<dbReference type="Gene3D" id="1.10.287.110">
    <property type="entry name" value="DnaJ domain"/>
    <property type="match status" value="1"/>
</dbReference>
<dbReference type="SMART" id="SM00271">
    <property type="entry name" value="DnaJ"/>
    <property type="match status" value="1"/>
</dbReference>
<organism evidence="3 4">
    <name type="scientific">Acanthoscelides obtectus</name>
    <name type="common">Bean weevil</name>
    <name type="synonym">Bruchus obtectus</name>
    <dbReference type="NCBI Taxonomy" id="200917"/>
    <lineage>
        <taxon>Eukaryota</taxon>
        <taxon>Metazoa</taxon>
        <taxon>Ecdysozoa</taxon>
        <taxon>Arthropoda</taxon>
        <taxon>Hexapoda</taxon>
        <taxon>Insecta</taxon>
        <taxon>Pterygota</taxon>
        <taxon>Neoptera</taxon>
        <taxon>Endopterygota</taxon>
        <taxon>Coleoptera</taxon>
        <taxon>Polyphaga</taxon>
        <taxon>Cucujiformia</taxon>
        <taxon>Chrysomeloidea</taxon>
        <taxon>Chrysomelidae</taxon>
        <taxon>Bruchinae</taxon>
        <taxon>Bruchini</taxon>
        <taxon>Acanthoscelides</taxon>
    </lineage>
</organism>